<proteinExistence type="predicted"/>
<evidence type="ECO:0000313" key="3">
    <source>
        <dbReference type="Proteomes" id="UP000642748"/>
    </source>
</evidence>
<gene>
    <name evidence="2" type="ORF">Raf01_16340</name>
</gene>
<reference evidence="2" key="1">
    <citation type="submission" date="2021-01" db="EMBL/GenBank/DDBJ databases">
        <title>Whole genome shotgun sequence of Rugosimonospora africana NBRC 104875.</title>
        <authorList>
            <person name="Komaki H."/>
            <person name="Tamura T."/>
        </authorList>
    </citation>
    <scope>NUCLEOTIDE SEQUENCE</scope>
    <source>
        <strain evidence="2">NBRC 104875</strain>
    </source>
</reference>
<feature type="transmembrane region" description="Helical" evidence="1">
    <location>
        <begin position="66"/>
        <end position="94"/>
    </location>
</feature>
<feature type="transmembrane region" description="Helical" evidence="1">
    <location>
        <begin position="100"/>
        <end position="120"/>
    </location>
</feature>
<comment type="caution">
    <text evidence="2">The sequence shown here is derived from an EMBL/GenBank/DDBJ whole genome shotgun (WGS) entry which is preliminary data.</text>
</comment>
<protein>
    <recommendedName>
        <fullName evidence="4">ATP synthase protein I</fullName>
    </recommendedName>
</protein>
<keyword evidence="3" id="KW-1185">Reference proteome</keyword>
<feature type="transmembrane region" description="Helical" evidence="1">
    <location>
        <begin position="35"/>
        <end position="59"/>
    </location>
</feature>
<dbReference type="Proteomes" id="UP000642748">
    <property type="component" value="Unassembled WGS sequence"/>
</dbReference>
<dbReference type="EMBL" id="BONZ01000015">
    <property type="protein sequence ID" value="GIH13462.1"/>
    <property type="molecule type" value="Genomic_DNA"/>
</dbReference>
<evidence type="ECO:0008006" key="4">
    <source>
        <dbReference type="Google" id="ProtNLM"/>
    </source>
</evidence>
<evidence type="ECO:0000313" key="2">
    <source>
        <dbReference type="EMBL" id="GIH13462.1"/>
    </source>
</evidence>
<feature type="transmembrane region" description="Helical" evidence="1">
    <location>
        <begin position="12"/>
        <end position="29"/>
    </location>
</feature>
<keyword evidence="1" id="KW-1133">Transmembrane helix</keyword>
<accession>A0A8J3QPN6</accession>
<keyword evidence="1" id="KW-0472">Membrane</keyword>
<name>A0A8J3QPN6_9ACTN</name>
<keyword evidence="1" id="KW-0812">Transmembrane</keyword>
<dbReference type="AlphaFoldDB" id="A0A8J3QPN6"/>
<sequence length="129" mass="13229">MRKRLRHLPSGLAASAALLVVGVLVGGLLRGGAGIAGVAAGIGLVAASYTIGSLVIAWADSVDPRLILPVGLTTYALKFTIIGLVMSTIAASGWAGLKPMGVAVLGSVLGWIVAQAWWTWHARIAYVEL</sequence>
<dbReference type="RefSeq" id="WP_203917148.1">
    <property type="nucleotide sequence ID" value="NZ_BONZ01000015.1"/>
</dbReference>
<evidence type="ECO:0000256" key="1">
    <source>
        <dbReference type="SAM" id="Phobius"/>
    </source>
</evidence>
<organism evidence="2 3">
    <name type="scientific">Rugosimonospora africana</name>
    <dbReference type="NCBI Taxonomy" id="556532"/>
    <lineage>
        <taxon>Bacteria</taxon>
        <taxon>Bacillati</taxon>
        <taxon>Actinomycetota</taxon>
        <taxon>Actinomycetes</taxon>
        <taxon>Micromonosporales</taxon>
        <taxon>Micromonosporaceae</taxon>
        <taxon>Rugosimonospora</taxon>
    </lineage>
</organism>